<gene>
    <name evidence="2" type="ORF">HNR13_002861</name>
</gene>
<protein>
    <submittedName>
        <fullName evidence="2">Uncharacterized protein</fullName>
    </submittedName>
</protein>
<sequence length="51" mass="5990">MSPVDLTRVQREELQRELDRNRRWELRLPLYGGIALLVIAAIAVVRLVFFP</sequence>
<accession>A0A853CZI5</accession>
<proteinExistence type="predicted"/>
<comment type="caution">
    <text evidence="2">The sequence shown here is derived from an EMBL/GenBank/DDBJ whole genome shotgun (WGS) entry which is preliminary data.</text>
</comment>
<keyword evidence="1" id="KW-1133">Transmembrane helix</keyword>
<dbReference type="Proteomes" id="UP000578352">
    <property type="component" value="Unassembled WGS sequence"/>
</dbReference>
<name>A0A853CZI5_9MICO</name>
<feature type="transmembrane region" description="Helical" evidence="1">
    <location>
        <begin position="28"/>
        <end position="49"/>
    </location>
</feature>
<dbReference type="EMBL" id="JACCFL010000001">
    <property type="protein sequence ID" value="NYJ24574.1"/>
    <property type="molecule type" value="Genomic_DNA"/>
</dbReference>
<keyword evidence="1" id="KW-0472">Membrane</keyword>
<evidence type="ECO:0000313" key="3">
    <source>
        <dbReference type="Proteomes" id="UP000578352"/>
    </source>
</evidence>
<keyword evidence="1" id="KW-0812">Transmembrane</keyword>
<dbReference type="RefSeq" id="WP_179603898.1">
    <property type="nucleotide sequence ID" value="NZ_BAABEH010000001.1"/>
</dbReference>
<evidence type="ECO:0000256" key="1">
    <source>
        <dbReference type="SAM" id="Phobius"/>
    </source>
</evidence>
<evidence type="ECO:0000313" key="2">
    <source>
        <dbReference type="EMBL" id="NYJ24574.1"/>
    </source>
</evidence>
<dbReference type="AlphaFoldDB" id="A0A853CZI5"/>
<organism evidence="2 3">
    <name type="scientific">Leifsonia shinshuensis</name>
    <dbReference type="NCBI Taxonomy" id="150026"/>
    <lineage>
        <taxon>Bacteria</taxon>
        <taxon>Bacillati</taxon>
        <taxon>Actinomycetota</taxon>
        <taxon>Actinomycetes</taxon>
        <taxon>Micrococcales</taxon>
        <taxon>Microbacteriaceae</taxon>
        <taxon>Leifsonia</taxon>
    </lineage>
</organism>
<reference evidence="2 3" key="1">
    <citation type="submission" date="2020-07" db="EMBL/GenBank/DDBJ databases">
        <title>Sequencing the genomes of 1000 actinobacteria strains.</title>
        <authorList>
            <person name="Klenk H.-P."/>
        </authorList>
    </citation>
    <scope>NUCLEOTIDE SEQUENCE [LARGE SCALE GENOMIC DNA]</scope>
    <source>
        <strain evidence="2 3">DSM 15165</strain>
    </source>
</reference>